<dbReference type="EMBL" id="LMZQ01000001">
    <property type="protein sequence ID" value="KRT17885.1"/>
    <property type="molecule type" value="Genomic_DNA"/>
</dbReference>
<protein>
    <submittedName>
        <fullName evidence="2">Uncharacterized protein</fullName>
    </submittedName>
</protein>
<keyword evidence="1" id="KW-0812">Transmembrane</keyword>
<dbReference type="RefSeq" id="WP_057930515.1">
    <property type="nucleotide sequence ID" value="NZ_LMZQ01000001.1"/>
</dbReference>
<accession>A0A0T5VVN5</accession>
<gene>
    <name evidence="2" type="ORF">ASU31_00905</name>
</gene>
<evidence type="ECO:0000256" key="1">
    <source>
        <dbReference type="SAM" id="Phobius"/>
    </source>
</evidence>
<comment type="caution">
    <text evidence="2">The sequence shown here is derived from an EMBL/GenBank/DDBJ whole genome shotgun (WGS) entry which is preliminary data.</text>
</comment>
<keyword evidence="3" id="KW-1185">Reference proteome</keyword>
<name>A0A0T5VVN5_9SPHI</name>
<keyword evidence="1" id="KW-1133">Transmembrane helix</keyword>
<keyword evidence="1" id="KW-0472">Membrane</keyword>
<evidence type="ECO:0000313" key="3">
    <source>
        <dbReference type="Proteomes" id="UP000051950"/>
    </source>
</evidence>
<dbReference type="AlphaFoldDB" id="A0A0T5VVN5"/>
<dbReference type="Proteomes" id="UP000051950">
    <property type="component" value="Unassembled WGS sequence"/>
</dbReference>
<evidence type="ECO:0000313" key="2">
    <source>
        <dbReference type="EMBL" id="KRT17885.1"/>
    </source>
</evidence>
<organism evidence="2 3">
    <name type="scientific">Pedobacter ginsenosidimutans</name>
    <dbReference type="NCBI Taxonomy" id="687842"/>
    <lineage>
        <taxon>Bacteria</taxon>
        <taxon>Pseudomonadati</taxon>
        <taxon>Bacteroidota</taxon>
        <taxon>Sphingobacteriia</taxon>
        <taxon>Sphingobacteriales</taxon>
        <taxon>Sphingobacteriaceae</taxon>
        <taxon>Pedobacter</taxon>
    </lineage>
</organism>
<reference evidence="2 3" key="1">
    <citation type="submission" date="2015-11" db="EMBL/GenBank/DDBJ databases">
        <title>Sequence of Pedobacter ginsenosidimutans.</title>
        <authorList>
            <person name="Carson E."/>
            <person name="Keyser V."/>
            <person name="Newman J."/>
            <person name="Miller J."/>
        </authorList>
    </citation>
    <scope>NUCLEOTIDE SEQUENCE [LARGE SCALE GENOMIC DNA]</scope>
    <source>
        <strain evidence="2 3">KACC 14530</strain>
    </source>
</reference>
<feature type="transmembrane region" description="Helical" evidence="1">
    <location>
        <begin position="99"/>
        <end position="120"/>
    </location>
</feature>
<proteinExistence type="predicted"/>
<sequence length="124" mass="14406">MTDLMARNLFNALYDTLYRNGFVESIEIFLLNSDVNDQLSKEPIYVMAELHYLAQNLNASKLHLNKLVRVTMTYFKKSKNILESYRRIMQSLPTDNQSGLYPGYVLGILTMNLLILHPYLTLLN</sequence>